<reference evidence="2 3" key="1">
    <citation type="submission" date="2017-04" db="EMBL/GenBank/DDBJ databases">
        <title>Whole Genome Sequence of 1,4-Dioxane Degrading Bacterium Mycobacterium dioxanotrophicus PH-06.</title>
        <authorList>
            <person name="He Y."/>
        </authorList>
    </citation>
    <scope>NUCLEOTIDE SEQUENCE [LARGE SCALE GENOMIC DNA]</scope>
    <source>
        <strain evidence="2 3">PH-06</strain>
        <plasmid evidence="2 3">unnamed2</plasmid>
    </source>
</reference>
<dbReference type="EMBL" id="CP020811">
    <property type="protein sequence ID" value="ART74380.1"/>
    <property type="molecule type" value="Genomic_DNA"/>
</dbReference>
<evidence type="ECO:0000256" key="1">
    <source>
        <dbReference type="SAM" id="Phobius"/>
    </source>
</evidence>
<protein>
    <recommendedName>
        <fullName evidence="4">Conjugal transfer protein</fullName>
    </recommendedName>
</protein>
<dbReference type="KEGG" id="mdx:BTO20_37820"/>
<geneLocation type="plasmid" evidence="2 3">
    <name>unnamed2</name>
</geneLocation>
<dbReference type="Proteomes" id="UP000195331">
    <property type="component" value="Plasmid unnamed2"/>
</dbReference>
<feature type="transmembrane region" description="Helical" evidence="1">
    <location>
        <begin position="15"/>
        <end position="36"/>
    </location>
</feature>
<dbReference type="Gene3D" id="3.10.450.540">
    <property type="match status" value="1"/>
</dbReference>
<keyword evidence="1" id="KW-1133">Transmembrane helix</keyword>
<evidence type="ECO:0008006" key="4">
    <source>
        <dbReference type="Google" id="ProtNLM"/>
    </source>
</evidence>
<dbReference type="RefSeq" id="WP_087083655.1">
    <property type="nucleotide sequence ID" value="NZ_CP020811.1"/>
</dbReference>
<evidence type="ECO:0000313" key="2">
    <source>
        <dbReference type="EMBL" id="ART74380.1"/>
    </source>
</evidence>
<proteinExistence type="predicted"/>
<dbReference type="OrthoDB" id="4752120at2"/>
<keyword evidence="3" id="KW-1185">Reference proteome</keyword>
<name>A0A1Y0CGK8_9MYCO</name>
<accession>A0A1Y0CGK8</accession>
<sequence>MSIRDMWDNTAHHRWVWIGGGIAAVLVVAVFLYGLVNMISAGVRWANSGPAKPDAMTQWTQRDNDSGLVAMFATDCVERWARSTPDTLDSLSDCFTIPPNGRKGSPMAATVTGVRAYTPQLTLKTADLSMWSVLVGYYIKEAGDDTATHQFAQLMVSLPRTGGPRATALPAPVATGLPAGVDMELTYTHDIRGGTNGAGGRQDPAPLYGVVQDFLTAYLTGPADKVSSYTTADSGLTGLGQLYSELTIESVQADAPADGPPQPGEQVHVLATVTGKRSSGGIKPMQYPLLVVDSAGRWAVAAVENMPAMTGRMLPPGG</sequence>
<keyword evidence="1" id="KW-0472">Membrane</keyword>
<gene>
    <name evidence="2" type="ORF">BTO20_37820</name>
</gene>
<keyword evidence="2" id="KW-0614">Plasmid</keyword>
<dbReference type="AlphaFoldDB" id="A0A1Y0CGK8"/>
<organism evidence="2 3">
    <name type="scientific">Mycobacterium dioxanotrophicus</name>
    <dbReference type="NCBI Taxonomy" id="482462"/>
    <lineage>
        <taxon>Bacteria</taxon>
        <taxon>Bacillati</taxon>
        <taxon>Actinomycetota</taxon>
        <taxon>Actinomycetes</taxon>
        <taxon>Mycobacteriales</taxon>
        <taxon>Mycobacteriaceae</taxon>
        <taxon>Mycobacterium</taxon>
    </lineage>
</organism>
<keyword evidence="1" id="KW-0812">Transmembrane</keyword>
<evidence type="ECO:0000313" key="3">
    <source>
        <dbReference type="Proteomes" id="UP000195331"/>
    </source>
</evidence>